<accession>A0A7N8X5N9</accession>
<dbReference type="Pfam" id="PF00342">
    <property type="entry name" value="PGI"/>
    <property type="match status" value="2"/>
</dbReference>
<dbReference type="GO" id="GO:0006096">
    <property type="term" value="P:glycolytic process"/>
    <property type="evidence" value="ECO:0007669"/>
    <property type="project" value="UniProtKB-UniPathway"/>
</dbReference>
<dbReference type="GO" id="GO:0004347">
    <property type="term" value="F:glucose-6-phosphate isomerase activity"/>
    <property type="evidence" value="ECO:0007669"/>
    <property type="project" value="UniProtKB-EC"/>
</dbReference>
<dbReference type="CDD" id="cd05016">
    <property type="entry name" value="SIS_PGI_2"/>
    <property type="match status" value="1"/>
</dbReference>
<evidence type="ECO:0000256" key="6">
    <source>
        <dbReference type="ARBA" id="ARBA00023152"/>
    </source>
</evidence>
<evidence type="ECO:0000313" key="12">
    <source>
        <dbReference type="Proteomes" id="UP000261640"/>
    </source>
</evidence>
<reference evidence="11" key="2">
    <citation type="submission" date="2025-09" db="UniProtKB">
        <authorList>
            <consortium name="Ensembl"/>
        </authorList>
    </citation>
    <scope>IDENTIFICATION</scope>
</reference>
<evidence type="ECO:0000256" key="3">
    <source>
        <dbReference type="ARBA" id="ARBA00011952"/>
    </source>
</evidence>
<comment type="pathway">
    <text evidence="1 10">Carbohydrate degradation; glycolysis; D-glyceraldehyde 3-phosphate and glycerone phosphate from D-glucose: step 2/4.</text>
</comment>
<evidence type="ECO:0000256" key="4">
    <source>
        <dbReference type="ARBA" id="ARBA00018388"/>
    </source>
</evidence>
<organism evidence="11 12">
    <name type="scientific">Mastacembelus armatus</name>
    <name type="common">zig-zag eel</name>
    <dbReference type="NCBI Taxonomy" id="205130"/>
    <lineage>
        <taxon>Eukaryota</taxon>
        <taxon>Metazoa</taxon>
        <taxon>Chordata</taxon>
        <taxon>Craniata</taxon>
        <taxon>Vertebrata</taxon>
        <taxon>Euteleostomi</taxon>
        <taxon>Actinopterygii</taxon>
        <taxon>Neopterygii</taxon>
        <taxon>Teleostei</taxon>
        <taxon>Neoteleostei</taxon>
        <taxon>Acanthomorphata</taxon>
        <taxon>Anabantaria</taxon>
        <taxon>Synbranchiformes</taxon>
        <taxon>Mastacembelidae</taxon>
        <taxon>Mastacembelus</taxon>
    </lineage>
</organism>
<dbReference type="InterPro" id="IPR046348">
    <property type="entry name" value="SIS_dom_sf"/>
</dbReference>
<dbReference type="Ensembl" id="ENSMAMT00000057465.1">
    <property type="protein sequence ID" value="ENSMAMP00000047530.1"/>
    <property type="gene ID" value="ENSMAMG00000015981.2"/>
</dbReference>
<dbReference type="HAMAP" id="MF_00473">
    <property type="entry name" value="G6P_isomerase"/>
    <property type="match status" value="1"/>
</dbReference>
<keyword evidence="6 10" id="KW-0324">Glycolysis</keyword>
<dbReference type="AlphaFoldDB" id="A0A7N8X5N9"/>
<dbReference type="InterPro" id="IPR001672">
    <property type="entry name" value="G6P_Isomerase"/>
</dbReference>
<proteinExistence type="inferred from homology"/>
<dbReference type="SUPFAM" id="SSF53697">
    <property type="entry name" value="SIS domain"/>
    <property type="match status" value="1"/>
</dbReference>
<evidence type="ECO:0000256" key="9">
    <source>
        <dbReference type="ARBA" id="ARBA00046209"/>
    </source>
</evidence>
<dbReference type="GO" id="GO:0097367">
    <property type="term" value="F:carbohydrate derivative binding"/>
    <property type="evidence" value="ECO:0007669"/>
    <property type="project" value="InterPro"/>
</dbReference>
<keyword evidence="12" id="KW-1185">Reference proteome</keyword>
<dbReference type="NCBIfam" id="NF001211">
    <property type="entry name" value="PRK00179.1"/>
    <property type="match status" value="1"/>
</dbReference>
<dbReference type="PROSITE" id="PS00174">
    <property type="entry name" value="P_GLUCOSE_ISOMERASE_2"/>
    <property type="match status" value="1"/>
</dbReference>
<comment type="function">
    <text evidence="9">In the cytoplasm, catalyzes the conversion of glucose-6-phosphate to fructose-6-phosphate, the second step in glycolysis, and the reverse reaction during gluconeogenesis. Besides it's role as a glycolytic enzyme, also acts as a secreted cytokine: acts as an angiogenic factor (AMF) that stimulates endothelial cell motility. Acts as a neurotrophic factor, neuroleukin, for spinal and sensory neurons. It is secreted by lectin-stimulated T-cells and induces immunoglobulin secretion.</text>
</comment>
<evidence type="ECO:0000256" key="1">
    <source>
        <dbReference type="ARBA" id="ARBA00004926"/>
    </source>
</evidence>
<keyword evidence="7 10" id="KW-0413">Isomerase</keyword>
<dbReference type="GO" id="GO:0048029">
    <property type="term" value="F:monosaccharide binding"/>
    <property type="evidence" value="ECO:0007669"/>
    <property type="project" value="TreeGrafter"/>
</dbReference>
<evidence type="ECO:0000256" key="8">
    <source>
        <dbReference type="ARBA" id="ARBA00029321"/>
    </source>
</evidence>
<dbReference type="PANTHER" id="PTHR11469">
    <property type="entry name" value="GLUCOSE-6-PHOSPHATE ISOMERASE"/>
    <property type="match status" value="1"/>
</dbReference>
<dbReference type="GO" id="GO:0006094">
    <property type="term" value="P:gluconeogenesis"/>
    <property type="evidence" value="ECO:0007669"/>
    <property type="project" value="UniProtKB-KW"/>
</dbReference>
<dbReference type="FunFam" id="3.40.50.10490:FF:000004">
    <property type="entry name" value="Glucose-6-phosphate isomerase"/>
    <property type="match status" value="1"/>
</dbReference>
<evidence type="ECO:0000256" key="10">
    <source>
        <dbReference type="RuleBase" id="RU000612"/>
    </source>
</evidence>
<dbReference type="UniPathway" id="UPA00109">
    <property type="reaction ID" value="UER00181"/>
</dbReference>
<evidence type="ECO:0000256" key="2">
    <source>
        <dbReference type="ARBA" id="ARBA00006604"/>
    </source>
</evidence>
<dbReference type="PRINTS" id="PR00662">
    <property type="entry name" value="G6PISOMERASE"/>
</dbReference>
<dbReference type="InterPro" id="IPR023096">
    <property type="entry name" value="G6P_Isomerase_C"/>
</dbReference>
<dbReference type="InterPro" id="IPR035482">
    <property type="entry name" value="SIS_PGI_2"/>
</dbReference>
<evidence type="ECO:0000256" key="7">
    <source>
        <dbReference type="ARBA" id="ARBA00023235"/>
    </source>
</evidence>
<dbReference type="PROSITE" id="PS51463">
    <property type="entry name" value="P_GLUCOSE_ISOMERASE_3"/>
    <property type="match status" value="1"/>
</dbReference>
<reference evidence="11" key="1">
    <citation type="submission" date="2025-08" db="UniProtKB">
        <authorList>
            <consortium name="Ensembl"/>
        </authorList>
    </citation>
    <scope>IDENTIFICATION</scope>
</reference>
<comment type="similarity">
    <text evidence="2 10">Belongs to the GPI family.</text>
</comment>
<dbReference type="Gene3D" id="3.40.50.10490">
    <property type="entry name" value="Glucose-6-phosphate isomerase like protein, domain 1"/>
    <property type="match status" value="3"/>
</dbReference>
<dbReference type="GeneTree" id="ENSGT00390000000707"/>
<dbReference type="GO" id="GO:0051156">
    <property type="term" value="P:glucose 6-phosphate metabolic process"/>
    <property type="evidence" value="ECO:0007669"/>
    <property type="project" value="TreeGrafter"/>
</dbReference>
<keyword evidence="5 10" id="KW-0312">Gluconeogenesis</keyword>
<dbReference type="EC" id="5.3.1.9" evidence="3 10"/>
<dbReference type="PROSITE" id="PS00765">
    <property type="entry name" value="P_GLUCOSE_ISOMERASE_1"/>
    <property type="match status" value="1"/>
</dbReference>
<name>A0A7N8X5N9_9TELE</name>
<dbReference type="GO" id="GO:0005829">
    <property type="term" value="C:cytosol"/>
    <property type="evidence" value="ECO:0007669"/>
    <property type="project" value="TreeGrafter"/>
</dbReference>
<evidence type="ECO:0000313" key="11">
    <source>
        <dbReference type="Ensembl" id="ENSMAMP00000047530.1"/>
    </source>
</evidence>
<sequence>MALTNDPNYKRLERWYQANAGSLNMREMFDGEKDRFSKFSTILETDDGEILLDYSKNLINPEVMAMLLALAKSRGVEEARDKMFSGEKINFTEGRAVLHIALRNRSNKPIHVDGKDVMPEVNRVLDKMKAFCQKVRSGEWKGFTGKTITDVVNIGIGGSDLGPLMVTEALKPYSAGGPNVWFVSNIDGTHLAKTLAQLNAETTLFIIASKTFTTQETITNAESAREWFLQTAKDKSAVAKHFVALSTNSAKVKDFGIDPTNMFEFWDWVGGRYSLWSAIGLSIALHIGFENFEQLLAGAHWMDQHFCSAPLEKNVPVLLAILGVWYVNFFQAETHALLPYDQYMHRFAAYFQQGDMESNGKYITKDGTRVNYHTGPIVWGEPGTNGQHAFYQLIHQGHGVMWDINSYDQWGVELGKQLAKKIEPELKDDSEVTSHDSSTNGLINFLKKNFA</sequence>
<dbReference type="InterPro" id="IPR018189">
    <property type="entry name" value="Phosphoglucose_isomerase_CS"/>
</dbReference>
<evidence type="ECO:0000256" key="5">
    <source>
        <dbReference type="ARBA" id="ARBA00022432"/>
    </source>
</evidence>
<comment type="catalytic activity">
    <reaction evidence="8 10">
        <text>alpha-D-glucose 6-phosphate = beta-D-fructose 6-phosphate</text>
        <dbReference type="Rhea" id="RHEA:11816"/>
        <dbReference type="ChEBI" id="CHEBI:57634"/>
        <dbReference type="ChEBI" id="CHEBI:58225"/>
        <dbReference type="EC" id="5.3.1.9"/>
    </reaction>
</comment>
<dbReference type="Gene3D" id="1.10.1390.10">
    <property type="match status" value="1"/>
</dbReference>
<dbReference type="PANTHER" id="PTHR11469:SF5">
    <property type="entry name" value="GLUCOSE-6-PHOSPHATE ISOMERASE"/>
    <property type="match status" value="1"/>
</dbReference>
<dbReference type="Proteomes" id="UP000261640">
    <property type="component" value="Unplaced"/>
</dbReference>
<dbReference type="FunFam" id="1.10.1390.10:FF:000001">
    <property type="entry name" value="Glucose-6-phosphate isomerase"/>
    <property type="match status" value="1"/>
</dbReference>
<dbReference type="InterPro" id="IPR035476">
    <property type="entry name" value="SIS_PGI_1"/>
</dbReference>
<protein>
    <recommendedName>
        <fullName evidence="4 10">Glucose-6-phosphate isomerase</fullName>
        <ecNumber evidence="3 10">5.3.1.9</ecNumber>
    </recommendedName>
</protein>
<dbReference type="CDD" id="cd05015">
    <property type="entry name" value="SIS_PGI_1"/>
    <property type="match status" value="1"/>
</dbReference>